<keyword evidence="1" id="KW-0732">Signal</keyword>
<feature type="binding site" evidence="7 8">
    <location>
        <position position="327"/>
    </location>
    <ligand>
        <name>Ca(2+)</name>
        <dbReference type="ChEBI" id="CHEBI:29108"/>
        <label>4</label>
    </ligand>
</feature>
<accession>A0A7M4DUE2</accession>
<organism evidence="6">
    <name type="scientific">Streptococcus sanguinis SK1 = NCTC 7863</name>
    <dbReference type="NCBI Taxonomy" id="888807"/>
    <lineage>
        <taxon>Bacteria</taxon>
        <taxon>Bacillati</taxon>
        <taxon>Bacillota</taxon>
        <taxon>Bacilli</taxon>
        <taxon>Lactobacillales</taxon>
        <taxon>Streptococcaceae</taxon>
        <taxon>Streptococcus</taxon>
    </lineage>
</organism>
<evidence type="ECO:0000259" key="3">
    <source>
        <dbReference type="Pfam" id="PF20164"/>
    </source>
</evidence>
<evidence type="ECO:0000256" key="1">
    <source>
        <dbReference type="ARBA" id="ARBA00022729"/>
    </source>
</evidence>
<dbReference type="PDB" id="6VT2">
    <property type="method" value="X-ray"/>
    <property type="resolution" value="1.52 A"/>
    <property type="chains" value="A/E=1-409"/>
</dbReference>
<feature type="binding site" evidence="7 8">
    <location>
        <position position="230"/>
    </location>
    <ligand>
        <name>Ca(2+)</name>
        <dbReference type="ChEBI" id="CHEBI:29108"/>
        <label>3</label>
    </ligand>
</feature>
<evidence type="ECO:0000259" key="2">
    <source>
        <dbReference type="Pfam" id="PF18938"/>
    </source>
</evidence>
<feature type="binding site" evidence="7 8">
    <location>
        <position position="393"/>
    </location>
    <ligand>
        <name>Ca(2+)</name>
        <dbReference type="ChEBI" id="CHEBI:29108"/>
        <label>4</label>
    </ligand>
</feature>
<feature type="binding site" evidence="7 8">
    <location>
        <position position="231"/>
    </location>
    <ligand>
        <name>Ca(2+)</name>
        <dbReference type="ChEBI" id="CHEBI:29108"/>
        <label>3</label>
    </ligand>
</feature>
<dbReference type="Pfam" id="PF18938">
    <property type="entry name" value="aRib"/>
    <property type="match status" value="2"/>
</dbReference>
<evidence type="ECO:0007829" key="8">
    <source>
        <dbReference type="PDB" id="6VT2"/>
    </source>
</evidence>
<dbReference type="InterPro" id="IPR044024">
    <property type="entry name" value="aRib"/>
</dbReference>
<evidence type="ECO:0000313" key="6">
    <source>
        <dbReference type="PDB" id="6VU6"/>
    </source>
</evidence>
<reference evidence="7 8" key="1">
    <citation type="journal article" date="2020" name="Chemistry">
        <title>Tandem sialoglycan-binding modules in a &lt;i&gt;Streptococcus sanguinis&lt;/i&gt; serine-rich repeat adhesin create target dependent avidity effects.</title>
        <authorList>
            <person name="Stubbs H.E."/>
            <person name="Bensing B.A."/>
            <person name="Yamakawa I."/>
            <person name="Sharma P."/>
            <person name="Yu H."/>
            <person name="Chen X."/>
            <person name="Sullam P.M."/>
            <person name="Iverson T.M."/>
        </authorList>
    </citation>
    <scope>X-RAY CRYSTALLOGRAPHY (1.52 ANGSTROMS) IN COMPLEX WITH CA(2+)</scope>
</reference>
<protein>
    <submittedName>
        <fullName evidence="4 5">Adhesin</fullName>
    </submittedName>
</protein>
<dbReference type="PDB" id="6VU6">
    <property type="method" value="X-ray"/>
    <property type="resolution" value="2.10 A"/>
    <property type="chains" value="A/E=1-409"/>
</dbReference>
<keyword evidence="7 8" id="KW-0002">3D-structure</keyword>
<evidence type="ECO:0000313" key="5">
    <source>
        <dbReference type="PDB" id="6VT2"/>
    </source>
</evidence>
<dbReference type="Gene3D" id="2.60.40.4140">
    <property type="match status" value="2"/>
</dbReference>
<feature type="binding site" evidence="7 8">
    <location>
        <position position="30"/>
    </location>
    <ligand>
        <name>Ca(2+)</name>
        <dbReference type="ChEBI" id="CHEBI:29108"/>
        <label>1</label>
    </ligand>
</feature>
<dbReference type="SMR" id="A0A7M4DUE2"/>
<dbReference type="AlphaFoldDB" id="A0A7M4DUE2"/>
<evidence type="ECO:0007829" key="7">
    <source>
        <dbReference type="PDB" id="6VS7"/>
    </source>
</evidence>
<feature type="binding site" evidence="7 8">
    <location>
        <position position="128"/>
    </location>
    <ligand>
        <name>Ca(2+)</name>
        <dbReference type="ChEBI" id="CHEBI:29108"/>
        <label>2</label>
    </ligand>
</feature>
<feature type="binding site" evidence="7 9">
    <location>
        <position position="31"/>
    </location>
    <ligand>
        <name>Ca(2+)</name>
        <dbReference type="ChEBI" id="CHEBI:29108"/>
        <label>1</label>
    </ligand>
</feature>
<feature type="domain" description="SrpA-like SigLec-like" evidence="3">
    <location>
        <begin position="2"/>
        <end position="116"/>
    </location>
</feature>
<feature type="binding site" evidence="7 8">
    <location>
        <position position="203"/>
    </location>
    <ligand>
        <name>Ca(2+)</name>
        <dbReference type="ChEBI" id="CHEBI:29108"/>
        <label>3</label>
    </ligand>
</feature>
<feature type="binding site" evidence="7 8">
    <location>
        <position position="305"/>
    </location>
    <ligand>
        <name>Ca(2+)</name>
        <dbReference type="ChEBI" id="CHEBI:29108"/>
        <label>3</label>
    </ligand>
</feature>
<keyword evidence="7 8" id="KW-0106">Calcium</keyword>
<feature type="binding site" evidence="7 8">
    <location>
        <position position="190"/>
    </location>
    <ligand>
        <name>Ca(2+)</name>
        <dbReference type="ChEBI" id="CHEBI:29108"/>
        <label>2</label>
    </ligand>
</feature>
<feature type="binding site" evidence="7 8">
    <location>
        <position position="4"/>
    </location>
    <ligand>
        <name>Ca(2+)</name>
        <dbReference type="ChEBI" id="CHEBI:29108"/>
        <label>1</label>
    </ligand>
</feature>
<evidence type="ECO:0000313" key="4">
    <source>
        <dbReference type="PDB" id="6VS7"/>
    </source>
</evidence>
<dbReference type="InterPro" id="IPR046785">
    <property type="entry name" value="SrpA-like_SigLec-like_dom"/>
</dbReference>
<feature type="domain" description="Atypical Rib" evidence="2">
    <location>
        <begin position="328"/>
        <end position="403"/>
    </location>
</feature>
<dbReference type="GO" id="GO:0046872">
    <property type="term" value="F:metal ion binding"/>
    <property type="evidence" value="ECO:0007669"/>
    <property type="project" value="UniProtKB-KW"/>
</dbReference>
<sequence>TDTTPPTITLPQEVIAYRGEEFEFFVETTDDSGRVNRVIVRNIEGADNSTYLDPNWIRYSTDNLSVPGNATPANPLRTRVYGIVPINHGVGPGDRYTKYVRAEDAAGNITALVDKQSERFVLVIRPQTEKYTPQVPTLTYVQNANSLTQTDKDAVIAAVKSANPNLPATSTYSVSENGTVTITYPDGSTDTIAAAQTVDTDRVAPVFVDEGRDYIFYRGEEGTAELHFYDNSGKITNVNFAGDLAASSTYNTLLGLGFTFNTPNINNPNNATEQNPLVTTIRGTIPKSLPAGPGGKYTFKVRATDASGLTSEAKIFRIVFANQTDKYTPNNPGSLTGVLNPQQLSTSEKTAIEEKVRAANTGNLPNNVQYVVNNDGSVTVIYPDDTPASRSRDTITADRTVQDLRPRNS</sequence>
<feature type="binding site" evidence="7 8">
    <location>
        <position position="324"/>
    </location>
    <ligand>
        <name>Ca(2+)</name>
        <dbReference type="ChEBI" id="CHEBI:29108"/>
        <label>4</label>
    </ligand>
</feature>
<feature type="binding site" evidence="7 8">
    <location>
        <position position="104"/>
    </location>
    <ligand>
        <name>Ca(2+)</name>
        <dbReference type="ChEBI" id="CHEBI:29108"/>
        <label>1</label>
    </ligand>
</feature>
<feature type="binding site" evidence="7 8">
    <location>
        <position position="2"/>
    </location>
    <ligand>
        <name>Ca(2+)</name>
        <dbReference type="ChEBI" id="CHEBI:29108"/>
        <label>1</label>
    </ligand>
</feature>
<dbReference type="Pfam" id="PF20164">
    <property type="entry name" value="GspA_SrpA_N"/>
    <property type="match status" value="2"/>
</dbReference>
<keyword evidence="7 8" id="KW-0479">Metal-binding</keyword>
<feature type="binding site" evidence="7 8">
    <location>
        <position position="131"/>
    </location>
    <ligand>
        <name>Ca(2+)</name>
        <dbReference type="ChEBI" id="CHEBI:29108"/>
        <label>2</label>
    </ligand>
</feature>
<dbReference type="PDB" id="6VS7">
    <property type="method" value="X-ray"/>
    <property type="resolution" value="2.00 A"/>
    <property type="chains" value="A/E=1-409"/>
</dbReference>
<evidence type="ECO:0007829" key="9">
    <source>
        <dbReference type="PDB" id="6VU6"/>
    </source>
</evidence>
<feature type="domain" description="Atypical Rib" evidence="2">
    <location>
        <begin position="132"/>
        <end position="199"/>
    </location>
</feature>
<feature type="domain" description="SrpA-like SigLec-like" evidence="3">
    <location>
        <begin position="213"/>
        <end position="323"/>
    </location>
</feature>
<dbReference type="Gene3D" id="3.10.20.890">
    <property type="match status" value="2"/>
</dbReference>
<proteinExistence type="evidence at protein level"/>
<name>A0A7M4DUE2_STRSA</name>
<feature type="binding site" evidence="7 8">
    <location>
        <position position="201"/>
    </location>
    <ligand>
        <name>Ca(2+)</name>
        <dbReference type="ChEBI" id="CHEBI:29108"/>
        <label>3</label>
    </ligand>
</feature>